<reference evidence="1" key="1">
    <citation type="submission" date="2020-05" db="EMBL/GenBank/DDBJ databases">
        <title>Large-scale comparative analyses of tick genomes elucidate their genetic diversity and vector capacities.</title>
        <authorList>
            <person name="Jia N."/>
            <person name="Wang J."/>
            <person name="Shi W."/>
            <person name="Du L."/>
            <person name="Sun Y."/>
            <person name="Zhan W."/>
            <person name="Jiang J."/>
            <person name="Wang Q."/>
            <person name="Zhang B."/>
            <person name="Ji P."/>
            <person name="Sakyi L.B."/>
            <person name="Cui X."/>
            <person name="Yuan T."/>
            <person name="Jiang B."/>
            <person name="Yang W."/>
            <person name="Lam T.T.-Y."/>
            <person name="Chang Q."/>
            <person name="Ding S."/>
            <person name="Wang X."/>
            <person name="Zhu J."/>
            <person name="Ruan X."/>
            <person name="Zhao L."/>
            <person name="Wei J."/>
            <person name="Que T."/>
            <person name="Du C."/>
            <person name="Cheng J."/>
            <person name="Dai P."/>
            <person name="Han X."/>
            <person name="Huang E."/>
            <person name="Gao Y."/>
            <person name="Liu J."/>
            <person name="Shao H."/>
            <person name="Ye R."/>
            <person name="Li L."/>
            <person name="Wei W."/>
            <person name="Wang X."/>
            <person name="Wang C."/>
            <person name="Yang T."/>
            <person name="Huo Q."/>
            <person name="Li W."/>
            <person name="Guo W."/>
            <person name="Chen H."/>
            <person name="Zhou L."/>
            <person name="Ni X."/>
            <person name="Tian J."/>
            <person name="Zhou Y."/>
            <person name="Sheng Y."/>
            <person name="Liu T."/>
            <person name="Pan Y."/>
            <person name="Xia L."/>
            <person name="Li J."/>
            <person name="Zhao F."/>
            <person name="Cao W."/>
        </authorList>
    </citation>
    <scope>NUCLEOTIDE SEQUENCE</scope>
    <source>
        <strain evidence="1">Dsil-2018</strain>
    </source>
</reference>
<gene>
    <name evidence="1" type="ORF">HPB49_006425</name>
</gene>
<evidence type="ECO:0000313" key="1">
    <source>
        <dbReference type="EMBL" id="KAH7936915.1"/>
    </source>
</evidence>
<name>A0ACB8C7U4_DERSI</name>
<protein>
    <submittedName>
        <fullName evidence="1">Uncharacterized protein</fullName>
    </submittedName>
</protein>
<dbReference type="Proteomes" id="UP000821865">
    <property type="component" value="Chromosome 8"/>
</dbReference>
<proteinExistence type="predicted"/>
<comment type="caution">
    <text evidence="1">The sequence shown here is derived from an EMBL/GenBank/DDBJ whole genome shotgun (WGS) entry which is preliminary data.</text>
</comment>
<accession>A0ACB8C7U4</accession>
<keyword evidence="2" id="KW-1185">Reference proteome</keyword>
<sequence length="118" mass="14113">MLNLSDARKRALLMYAENDRRHRDLVRRRTAVARRYAKRLYRERWSQQCLAFNERTELHKVWYTFKAMAGQRKARSAISNILLRIGQSGSQLQDDAAKTFFPTIVETPNPDIYRKRRQ</sequence>
<evidence type="ECO:0000313" key="2">
    <source>
        <dbReference type="Proteomes" id="UP000821865"/>
    </source>
</evidence>
<dbReference type="EMBL" id="CM023477">
    <property type="protein sequence ID" value="KAH7936915.1"/>
    <property type="molecule type" value="Genomic_DNA"/>
</dbReference>
<organism evidence="1 2">
    <name type="scientific">Dermacentor silvarum</name>
    <name type="common">Tick</name>
    <dbReference type="NCBI Taxonomy" id="543639"/>
    <lineage>
        <taxon>Eukaryota</taxon>
        <taxon>Metazoa</taxon>
        <taxon>Ecdysozoa</taxon>
        <taxon>Arthropoda</taxon>
        <taxon>Chelicerata</taxon>
        <taxon>Arachnida</taxon>
        <taxon>Acari</taxon>
        <taxon>Parasitiformes</taxon>
        <taxon>Ixodida</taxon>
        <taxon>Ixodoidea</taxon>
        <taxon>Ixodidae</taxon>
        <taxon>Rhipicephalinae</taxon>
        <taxon>Dermacentor</taxon>
    </lineage>
</organism>